<sequence>MLELKNLEAYYGNSRALQGVNLTLETGKFLAVLGRNGVGKTTLFKAILGLMDRCGGEIALSGKRLDPLPTFKRAHAGLGYVPQGRGIIPTFTVRENLKLGTFARSGGDKHSYDDLVFEIFPVLGEFLDRQGGNLSGGQQQQLAIGRALLTNPKIILLDEPTEGIQPNIVEQIEEAIIKLNKAHGITIILVEQDIEFARRASDSFVIMEKGRVVAEGPVKNLTDNLMHKHMAV</sequence>
<evidence type="ECO:0000313" key="1">
    <source>
        <dbReference type="EMBL" id="MBK1868925.1"/>
    </source>
</evidence>
<name>A0ACC5R8D8_9HYPH</name>
<comment type="caution">
    <text evidence="1">The sequence shown here is derived from an EMBL/GenBank/DDBJ whole genome shotgun (WGS) entry which is preliminary data.</text>
</comment>
<proteinExistence type="predicted"/>
<keyword evidence="1" id="KW-0547">Nucleotide-binding</keyword>
<protein>
    <submittedName>
        <fullName evidence="1">Urea ABC transporter ATP-binding subunit UrtE</fullName>
    </submittedName>
</protein>
<accession>A0ACC5R8D8</accession>
<evidence type="ECO:0000313" key="2">
    <source>
        <dbReference type="Proteomes" id="UP000616151"/>
    </source>
</evidence>
<dbReference type="EMBL" id="JAENHL010000007">
    <property type="protein sequence ID" value="MBK1868925.1"/>
    <property type="molecule type" value="Genomic_DNA"/>
</dbReference>
<reference evidence="1" key="1">
    <citation type="submission" date="2021-01" db="EMBL/GenBank/DDBJ databases">
        <authorList>
            <person name="Sun Q."/>
        </authorList>
    </citation>
    <scope>NUCLEOTIDE SEQUENCE</scope>
    <source>
        <strain evidence="1">YIM B02566</strain>
    </source>
</reference>
<keyword evidence="1" id="KW-0067">ATP-binding</keyword>
<keyword evidence="2" id="KW-1185">Reference proteome</keyword>
<organism evidence="1 2">
    <name type="scientific">Taklimakanibacter albus</name>
    <dbReference type="NCBI Taxonomy" id="2800327"/>
    <lineage>
        <taxon>Bacteria</taxon>
        <taxon>Pseudomonadati</taxon>
        <taxon>Pseudomonadota</taxon>
        <taxon>Alphaproteobacteria</taxon>
        <taxon>Hyphomicrobiales</taxon>
        <taxon>Aestuariivirgaceae</taxon>
        <taxon>Taklimakanibacter</taxon>
    </lineage>
</organism>
<gene>
    <name evidence="1" type="primary">urtE</name>
    <name evidence="1" type="ORF">JHL16_21380</name>
</gene>
<dbReference type="Proteomes" id="UP000616151">
    <property type="component" value="Unassembled WGS sequence"/>
</dbReference>